<dbReference type="EMBL" id="JBHSFS010000021">
    <property type="protein sequence ID" value="MFC4517523.1"/>
    <property type="molecule type" value="Genomic_DNA"/>
</dbReference>
<evidence type="ECO:0000256" key="1">
    <source>
        <dbReference type="SAM" id="MobiDB-lite"/>
    </source>
</evidence>
<keyword evidence="2" id="KW-0472">Membrane</keyword>
<dbReference type="Proteomes" id="UP001595990">
    <property type="component" value="Unassembled WGS sequence"/>
</dbReference>
<evidence type="ECO:0000256" key="2">
    <source>
        <dbReference type="SAM" id="Phobius"/>
    </source>
</evidence>
<dbReference type="Gene3D" id="3.40.50.1820">
    <property type="entry name" value="alpha/beta hydrolase"/>
    <property type="match status" value="1"/>
</dbReference>
<evidence type="ECO:0000313" key="4">
    <source>
        <dbReference type="Proteomes" id="UP001595990"/>
    </source>
</evidence>
<name>A0ABV9BU22_9ACTN</name>
<feature type="transmembrane region" description="Helical" evidence="2">
    <location>
        <begin position="29"/>
        <end position="47"/>
    </location>
</feature>
<feature type="region of interest" description="Disordered" evidence="1">
    <location>
        <begin position="1"/>
        <end position="25"/>
    </location>
</feature>
<gene>
    <name evidence="3" type="ORF">ACFPEN_32005</name>
</gene>
<dbReference type="InterPro" id="IPR050583">
    <property type="entry name" value="Mycobacterial_A85_antigen"/>
</dbReference>
<reference evidence="4" key="1">
    <citation type="journal article" date="2019" name="Int. J. Syst. Evol. Microbiol.">
        <title>The Global Catalogue of Microorganisms (GCM) 10K type strain sequencing project: providing services to taxonomists for standard genome sequencing and annotation.</title>
        <authorList>
            <consortium name="The Broad Institute Genomics Platform"/>
            <consortium name="The Broad Institute Genome Sequencing Center for Infectious Disease"/>
            <person name="Wu L."/>
            <person name="Ma J."/>
        </authorList>
    </citation>
    <scope>NUCLEOTIDE SEQUENCE [LARGE SCALE GENOMIC DNA]</scope>
    <source>
        <strain evidence="4">CECT 8064</strain>
    </source>
</reference>
<dbReference type="GO" id="GO:0016787">
    <property type="term" value="F:hydrolase activity"/>
    <property type="evidence" value="ECO:0007669"/>
    <property type="project" value="UniProtKB-KW"/>
</dbReference>
<evidence type="ECO:0000313" key="3">
    <source>
        <dbReference type="EMBL" id="MFC4517523.1"/>
    </source>
</evidence>
<dbReference type="PANTHER" id="PTHR48098">
    <property type="entry name" value="ENTEROCHELIN ESTERASE-RELATED"/>
    <property type="match status" value="1"/>
</dbReference>
<dbReference type="SUPFAM" id="SSF53474">
    <property type="entry name" value="alpha/beta-Hydrolases"/>
    <property type="match status" value="1"/>
</dbReference>
<keyword evidence="2" id="KW-0812">Transmembrane</keyword>
<comment type="caution">
    <text evidence="3">The sequence shown here is derived from an EMBL/GenBank/DDBJ whole genome shotgun (WGS) entry which is preliminary data.</text>
</comment>
<dbReference type="RefSeq" id="WP_417924097.1">
    <property type="nucleotide sequence ID" value="NZ_JBHSFS010000021.1"/>
</dbReference>
<proteinExistence type="predicted"/>
<feature type="region of interest" description="Disordered" evidence="1">
    <location>
        <begin position="63"/>
        <end position="92"/>
    </location>
</feature>
<organism evidence="3 4">
    <name type="scientific">Streptomyces ehimensis</name>
    <dbReference type="NCBI Taxonomy" id="68195"/>
    <lineage>
        <taxon>Bacteria</taxon>
        <taxon>Bacillati</taxon>
        <taxon>Actinomycetota</taxon>
        <taxon>Actinomycetes</taxon>
        <taxon>Kitasatosporales</taxon>
        <taxon>Streptomycetaceae</taxon>
        <taxon>Streptomyces</taxon>
    </lineage>
</organism>
<sequence>MTHSPSGLHAPPSPVPPPPRRRSSRGKRWAVVVACVVVLGLIAWPVMVHYEIPPFTDKGAPVSYGKIEQPEQGSAKGKGNGKGGGASAAPVDSKVLMPTGPAADFKNARTLDDGTHVSLVTLEGKKSGFKGKVWVWAPKEYTDDPKYAKSGFPVMIALPGGPGYGTNYWWAGFNFQENMAKWYKEGKVKPFLLAMPVLNPGPDDKGIYWDGSDIPGQPKMGTWLTEDVPDLMRANFRTLKSRDGWAFMGSSTGGFAGLKAVLKHPDKFKAVIANGPDVVPDSPLWNGHEKEKAENNPEVLAKRLIDTKGPDVYLSFQVGTRESNKHTLPDVRKFIETYGKGPVHTNLKVIEGGRHDGATYAPNLGDGPLQWVSEQIEGPTPSS</sequence>
<keyword evidence="4" id="KW-1185">Reference proteome</keyword>
<dbReference type="InterPro" id="IPR029058">
    <property type="entry name" value="AB_hydrolase_fold"/>
</dbReference>
<feature type="region of interest" description="Disordered" evidence="1">
    <location>
        <begin position="361"/>
        <end position="383"/>
    </location>
</feature>
<keyword evidence="3" id="KW-0378">Hydrolase</keyword>
<dbReference type="Pfam" id="PF00756">
    <property type="entry name" value="Esterase"/>
    <property type="match status" value="1"/>
</dbReference>
<dbReference type="InterPro" id="IPR000801">
    <property type="entry name" value="Esterase-like"/>
</dbReference>
<feature type="compositionally biased region" description="Gly residues" evidence="1">
    <location>
        <begin position="76"/>
        <end position="86"/>
    </location>
</feature>
<keyword evidence="2" id="KW-1133">Transmembrane helix</keyword>
<dbReference type="PANTHER" id="PTHR48098:SF1">
    <property type="entry name" value="DIACYLGLYCEROL ACYLTRANSFERASE_MYCOLYLTRANSFERASE AG85A"/>
    <property type="match status" value="1"/>
</dbReference>
<accession>A0ABV9BU22</accession>
<protein>
    <submittedName>
        <fullName evidence="3">Alpha/beta hydrolase</fullName>
    </submittedName>
</protein>